<organism evidence="3 4">
    <name type="scientific">Apteryx mantelli</name>
    <name type="common">North Island brown kiwi</name>
    <dbReference type="NCBI Taxonomy" id="2696672"/>
    <lineage>
        <taxon>Eukaryota</taxon>
        <taxon>Metazoa</taxon>
        <taxon>Chordata</taxon>
        <taxon>Craniata</taxon>
        <taxon>Vertebrata</taxon>
        <taxon>Euteleostomi</taxon>
        <taxon>Archelosauria</taxon>
        <taxon>Archosauria</taxon>
        <taxon>Dinosauria</taxon>
        <taxon>Saurischia</taxon>
        <taxon>Theropoda</taxon>
        <taxon>Coelurosauria</taxon>
        <taxon>Aves</taxon>
        <taxon>Palaeognathae</taxon>
        <taxon>Apterygiformes</taxon>
        <taxon>Apterygidae</taxon>
        <taxon>Apteryx</taxon>
    </lineage>
</organism>
<dbReference type="SMART" id="SM00408">
    <property type="entry name" value="IGc2"/>
    <property type="match status" value="2"/>
</dbReference>
<evidence type="ECO:0000313" key="3">
    <source>
        <dbReference type="Proteomes" id="UP001652627"/>
    </source>
</evidence>
<dbReference type="InterPro" id="IPR007110">
    <property type="entry name" value="Ig-like_dom"/>
</dbReference>
<dbReference type="InterPro" id="IPR013098">
    <property type="entry name" value="Ig_I-set"/>
</dbReference>
<dbReference type="InterPro" id="IPR050876">
    <property type="entry name" value="IgLON_domain"/>
</dbReference>
<protein>
    <submittedName>
        <fullName evidence="4">Coiled-coil domain-containing protein 141</fullName>
    </submittedName>
</protein>
<proteinExistence type="predicted"/>
<name>A0A8B7JZN8_9AVES</name>
<keyword evidence="1" id="KW-0175">Coiled coil</keyword>
<dbReference type="SMART" id="SM00409">
    <property type="entry name" value="IG"/>
    <property type="match status" value="2"/>
</dbReference>
<feature type="domain" description="Ig-like" evidence="2">
    <location>
        <begin position="1447"/>
        <end position="1535"/>
    </location>
</feature>
<dbReference type="InterPro" id="IPR003599">
    <property type="entry name" value="Ig_sub"/>
</dbReference>
<dbReference type="SUPFAM" id="SSF48726">
    <property type="entry name" value="Immunoglobulin"/>
    <property type="match status" value="2"/>
</dbReference>
<dbReference type="Gene3D" id="2.60.40.10">
    <property type="entry name" value="Immunoglobulins"/>
    <property type="match status" value="2"/>
</dbReference>
<dbReference type="SUPFAM" id="SSF46966">
    <property type="entry name" value="Spectrin repeat"/>
    <property type="match status" value="3"/>
</dbReference>
<dbReference type="Gene3D" id="1.20.58.60">
    <property type="match status" value="3"/>
</dbReference>
<reference evidence="4" key="1">
    <citation type="submission" date="2025-08" db="UniProtKB">
        <authorList>
            <consortium name="RefSeq"/>
        </authorList>
    </citation>
    <scope>IDENTIFICATION</scope>
    <source>
        <tissue evidence="4">Blood</tissue>
    </source>
</reference>
<dbReference type="GeneID" id="106499333"/>
<dbReference type="InterPro" id="IPR013783">
    <property type="entry name" value="Ig-like_fold"/>
</dbReference>
<dbReference type="Proteomes" id="UP001652627">
    <property type="component" value="Chromosome 6"/>
</dbReference>
<dbReference type="OrthoDB" id="9333799at2759"/>
<evidence type="ECO:0000313" key="4">
    <source>
        <dbReference type="RefSeq" id="XP_013816264.2"/>
    </source>
</evidence>
<dbReference type="PANTHER" id="PTHR42757:SF44">
    <property type="entry name" value="COILED-COIL DOMAIN-CONTAINING PROTEIN 141"/>
    <property type="match status" value="1"/>
</dbReference>
<dbReference type="InterPro" id="IPR003598">
    <property type="entry name" value="Ig_sub2"/>
</dbReference>
<feature type="coiled-coil region" evidence="1">
    <location>
        <begin position="285"/>
        <end position="312"/>
    </location>
</feature>
<dbReference type="PANTHER" id="PTHR42757">
    <property type="entry name" value="IGLON FAMILY OF IMMUNOGLOBULIN SUPERFAMILY-RELATED"/>
    <property type="match status" value="1"/>
</dbReference>
<gene>
    <name evidence="4" type="primary">CCDC141</name>
</gene>
<feature type="coiled-coil region" evidence="1">
    <location>
        <begin position="60"/>
        <end position="94"/>
    </location>
</feature>
<feature type="coiled-coil region" evidence="1">
    <location>
        <begin position="720"/>
        <end position="754"/>
    </location>
</feature>
<dbReference type="RefSeq" id="XP_013816264.2">
    <property type="nucleotide sequence ID" value="XM_013960810.2"/>
</dbReference>
<feature type="domain" description="Ig-like" evidence="2">
    <location>
        <begin position="1543"/>
        <end position="1631"/>
    </location>
</feature>
<evidence type="ECO:0000256" key="1">
    <source>
        <dbReference type="SAM" id="Coils"/>
    </source>
</evidence>
<sequence>MSNESNLERTLSTTTISSVAVQAGDSSIVIAILKCGKWVNLQLAESTPNLLEIGSNQDETQKLLQDHELLLAKLKTLEDQVWDLLHEADKAAEENKEQSQVYDAMAETLGDAWDALIIMLEKRRALLELTAVFFENALEFAVKIDQAEDFLRNAQEFENVDSLRELLLQQEHHTKELLEKSLALLNKSQELTEFIEGFKSEGPNANPELIQGAHSSCLKIDNLLELLQDRRRQLDRFLKHQRQGLEQVLHICLWHQQENQVTSWYKSSIRDYFHRQNLGSSLLENAELIQEHNEMEVKVKEWNSTVEQLKAEALKVLLWEDSADKEHLKLSDQKICLLQEEVCCCMEERKALLQEANDFFNAANKALGALEGIENYLKILNSEGLSLPILAMKYEELQEEIKDCTASTLQKGQTLVNKADSHSSWVTGIQKMIEYVRKKVDRLIGQCPNYKELTLKKQQLTASLEDHLNKVSQSIKKITPMLLTGMEIGSYLSESERVLNKHLELANQTKEASHELKAAERVLKDLEEFEPEQVAAFSSKAGFLNEELKKIKRNISSKLEILETYVAFLKSAMEVNNHIQNLKELYKSEALQANRKAENKTAIESANTQWQKAIKKIFSTQDMGHNFLHLVNMVNESLILKVEKSVQVTEDTIINLSKEKKELTDLWAIWNYKINQVKPIKQQCWIFKEQLKKTTHGLEILREALRLAAIVDLGSDLCIILELQKKLNQMKPQLQQLNAELEYMVKLLELLSQEGFSGKENSERISELIHLHQTIKDTMTEYDDVFNKTVQFHHVKKELECLSKSGELDIPEISDGPEDVHHAKAYFVNAQEKHAWIKHLYRLVLTQGVNVVSAVEQPNHLNISVKNLKQELARLEYDSINWSSKADKYEEELSQNFQYCTTQEEINELRESFKDLKKKFNNLKFNYTKKTEKARNLKVLKIQIQQVDMCAEKIQILKKKMDNLEKKVIGSVANQPNTKVKVLLGSVSELQKQLSDFGKVVKDYKQNLDLVEHLQQMMEECQFWFEDVSATVIRVHKYSSECKTREAIESLYKQFNKFIEPTVPQQEEKIQGIAELAKHLYGIEEGKKYAEKTISKYTEVLNSIDELCRSLREFKEIQKGEFAEELAAVQNAETESGQDARMVAIKDKAGEQRQKMRSGILHLNSQSITEKRNYTLPPSTNTKQERNKLADIPIICPAGEDFVSQDTELSFSAKEDSLQTEFLAEEIPSGEEYECISPDDISLPPLSETPESNLLHSETELEEQCCCSTHSLHVSSYSLQMQKDISSKKGAEASDLLTNFAYADATNDRMESPSDQFEKFHISSVDSCPKVRVKSPLTYSLQEIPEASTASCTINAIPAYSMISEVCKTHLQHLELDKSMAETQEQLHDLNNFTKTQDRLHALPDAFSGFMFQSDATRSCQRQMVTREEIRSASEKNSMANLSGQAPNFSQLLSNMTVMEGSPVTLEVEVTGFPEPTLTWYKKGQKLTADEHLKLLQKDTKHTLFIQKVCDKDAGLYVVRAKNSGGTISSSAILHVKVQGKQPNFIRKFGHVTLQEGEDLILHCSIYGRPKPQVSWTKDDTPVTARGGISIEKLGDTYYLLKRNVVLADSGKYVCVASNEVGKAYCSAFVTVIEKNKKTEISTVTQTKSEWEHEYLSEKVSVTTAELAQAQDTYYVRSQRPVAKHLPVRFKENLWLQGVYLELVRPEEVSFGSDCDPVPLAAAEDQKKD</sequence>
<dbReference type="InterPro" id="IPR036179">
    <property type="entry name" value="Ig-like_dom_sf"/>
</dbReference>
<dbReference type="Pfam" id="PF07679">
    <property type="entry name" value="I-set"/>
    <property type="match status" value="2"/>
</dbReference>
<dbReference type="PROSITE" id="PS50835">
    <property type="entry name" value="IG_LIKE"/>
    <property type="match status" value="2"/>
</dbReference>
<keyword evidence="3" id="KW-1185">Reference proteome</keyword>
<dbReference type="KEGG" id="aam:106499333"/>
<dbReference type="CTD" id="285025"/>
<evidence type="ECO:0000259" key="2">
    <source>
        <dbReference type="PROSITE" id="PS50835"/>
    </source>
</evidence>
<feature type="coiled-coil region" evidence="1">
    <location>
        <begin position="906"/>
        <end position="967"/>
    </location>
</feature>
<accession>A0A8B7JZN8</accession>